<evidence type="ECO:0000313" key="2">
    <source>
        <dbReference type="EMBL" id="EAY17346.1"/>
    </source>
</evidence>
<reference evidence="2" key="2">
    <citation type="journal article" date="2007" name="Science">
        <title>Draft genome sequence of the sexually transmitted pathogen Trichomonas vaginalis.</title>
        <authorList>
            <person name="Carlton J.M."/>
            <person name="Hirt R.P."/>
            <person name="Silva J.C."/>
            <person name="Delcher A.L."/>
            <person name="Schatz M."/>
            <person name="Zhao Q."/>
            <person name="Wortman J.R."/>
            <person name="Bidwell S.L."/>
            <person name="Alsmark U.C.M."/>
            <person name="Besteiro S."/>
            <person name="Sicheritz-Ponten T."/>
            <person name="Noel C.J."/>
            <person name="Dacks J.B."/>
            <person name="Foster P.G."/>
            <person name="Simillion C."/>
            <person name="Van de Peer Y."/>
            <person name="Miranda-Saavedra D."/>
            <person name="Barton G.J."/>
            <person name="Westrop G.D."/>
            <person name="Mueller S."/>
            <person name="Dessi D."/>
            <person name="Fiori P.L."/>
            <person name="Ren Q."/>
            <person name="Paulsen I."/>
            <person name="Zhang H."/>
            <person name="Bastida-Corcuera F.D."/>
            <person name="Simoes-Barbosa A."/>
            <person name="Brown M.T."/>
            <person name="Hayes R.D."/>
            <person name="Mukherjee M."/>
            <person name="Okumura C.Y."/>
            <person name="Schneider R."/>
            <person name="Smith A.J."/>
            <person name="Vanacova S."/>
            <person name="Villalvazo M."/>
            <person name="Haas B.J."/>
            <person name="Pertea M."/>
            <person name="Feldblyum T.V."/>
            <person name="Utterback T.R."/>
            <person name="Shu C.L."/>
            <person name="Osoegawa K."/>
            <person name="de Jong P.J."/>
            <person name="Hrdy I."/>
            <person name="Horvathova L."/>
            <person name="Zubacova Z."/>
            <person name="Dolezal P."/>
            <person name="Malik S.B."/>
            <person name="Logsdon J.M. Jr."/>
            <person name="Henze K."/>
            <person name="Gupta A."/>
            <person name="Wang C.C."/>
            <person name="Dunne R.L."/>
            <person name="Upcroft J.A."/>
            <person name="Upcroft P."/>
            <person name="White O."/>
            <person name="Salzberg S.L."/>
            <person name="Tang P."/>
            <person name="Chiu C.-H."/>
            <person name="Lee Y.-S."/>
            <person name="Embley T.M."/>
            <person name="Coombs G.H."/>
            <person name="Mottram J.C."/>
            <person name="Tachezy J."/>
            <person name="Fraser-Liggett C.M."/>
            <person name="Johnson P.J."/>
        </authorList>
    </citation>
    <scope>NUCLEOTIDE SEQUENCE [LARGE SCALE GENOMIC DNA]</scope>
    <source>
        <strain evidence="2">G3</strain>
    </source>
</reference>
<dbReference type="VEuPathDB" id="TrichDB:TVAG_319410"/>
<reference evidence="2" key="1">
    <citation type="submission" date="2006-10" db="EMBL/GenBank/DDBJ databases">
        <authorList>
            <person name="Amadeo P."/>
            <person name="Zhao Q."/>
            <person name="Wortman J."/>
            <person name="Fraser-Liggett C."/>
            <person name="Carlton J."/>
        </authorList>
    </citation>
    <scope>NUCLEOTIDE SEQUENCE</scope>
    <source>
        <strain evidence="2">G3</strain>
    </source>
</reference>
<gene>
    <name evidence="2" type="ORF">TVAG_319410</name>
</gene>
<protein>
    <submittedName>
        <fullName evidence="2">Uncharacterized protein</fullName>
    </submittedName>
</protein>
<dbReference type="VEuPathDB" id="TrichDB:TVAGG3_1009200"/>
<keyword evidence="3" id="KW-1185">Reference proteome</keyword>
<sequence>MQQKRQAQSAPPQQEPPIKLRQIPPELIQNCTNAKPEKYKFNNSNITEIQKYIQNKPPYDAEKMKTILNSIEELQKAAQTISKSEYGNIPLTITIPPPPKPSSVNNFIKINSSLVELANKICKFDHNQSYKGSLQIRSKPADKKSYTSSKDKIKKKTPKGSGASKSGGNTSHIKPPAGGNPNAAEPENYDFKEVTANATVGPQKNVIVKLQNQSTVQIPPNPPIPNPAKGECPFASMFNSELQHTLLKGLKCPVPSQFKSNLESYLAPSVINVSKFAKETKEKKAKKK</sequence>
<dbReference type="Proteomes" id="UP000001542">
    <property type="component" value="Unassembled WGS sequence"/>
</dbReference>
<dbReference type="RefSeq" id="XP_001330715.1">
    <property type="nucleotide sequence ID" value="XM_001330679.1"/>
</dbReference>
<feature type="compositionally biased region" description="Basic and acidic residues" evidence="1">
    <location>
        <begin position="139"/>
        <end position="151"/>
    </location>
</feature>
<feature type="region of interest" description="Disordered" evidence="1">
    <location>
        <begin position="133"/>
        <end position="187"/>
    </location>
</feature>
<feature type="compositionally biased region" description="Low complexity" evidence="1">
    <location>
        <begin position="1"/>
        <end position="12"/>
    </location>
</feature>
<dbReference type="EMBL" id="DS113231">
    <property type="protein sequence ID" value="EAY17346.1"/>
    <property type="molecule type" value="Genomic_DNA"/>
</dbReference>
<feature type="region of interest" description="Disordered" evidence="1">
    <location>
        <begin position="1"/>
        <end position="24"/>
    </location>
</feature>
<dbReference type="AlphaFoldDB" id="A2DQ89"/>
<name>A2DQ89_TRIV3</name>
<feature type="compositionally biased region" description="Polar residues" evidence="1">
    <location>
        <begin position="163"/>
        <end position="172"/>
    </location>
</feature>
<organism evidence="2 3">
    <name type="scientific">Trichomonas vaginalis (strain ATCC PRA-98 / G3)</name>
    <dbReference type="NCBI Taxonomy" id="412133"/>
    <lineage>
        <taxon>Eukaryota</taxon>
        <taxon>Metamonada</taxon>
        <taxon>Parabasalia</taxon>
        <taxon>Trichomonadida</taxon>
        <taxon>Trichomonadidae</taxon>
        <taxon>Trichomonas</taxon>
    </lineage>
</organism>
<accession>A2DQ89</accession>
<dbReference type="SMR" id="A2DQ89"/>
<evidence type="ECO:0000313" key="3">
    <source>
        <dbReference type="Proteomes" id="UP000001542"/>
    </source>
</evidence>
<evidence type="ECO:0000256" key="1">
    <source>
        <dbReference type="SAM" id="MobiDB-lite"/>
    </source>
</evidence>
<feature type="compositionally biased region" description="Low complexity" evidence="1">
    <location>
        <begin position="175"/>
        <end position="186"/>
    </location>
</feature>
<dbReference type="KEGG" id="tva:4775368"/>
<proteinExistence type="predicted"/>
<dbReference type="InParanoid" id="A2DQ89"/>